<evidence type="ECO:0000256" key="1">
    <source>
        <dbReference type="ARBA" id="ARBA00004114"/>
    </source>
</evidence>
<feature type="compositionally biased region" description="Low complexity" evidence="11">
    <location>
        <begin position="125"/>
        <end position="176"/>
    </location>
</feature>
<name>A0A8S1YEJ4_PAROT</name>
<evidence type="ECO:0000256" key="10">
    <source>
        <dbReference type="ARBA" id="ARBA00023273"/>
    </source>
</evidence>
<keyword evidence="13" id="KW-1185">Reference proteome</keyword>
<feature type="compositionally biased region" description="Basic and acidic residues" evidence="11">
    <location>
        <begin position="278"/>
        <end position="292"/>
    </location>
</feature>
<comment type="similarity">
    <text evidence="4">Belongs to the CEP19 family.</text>
</comment>
<feature type="region of interest" description="Disordered" evidence="11">
    <location>
        <begin position="124"/>
        <end position="179"/>
    </location>
</feature>
<evidence type="ECO:0000256" key="9">
    <source>
        <dbReference type="ARBA" id="ARBA00023212"/>
    </source>
</evidence>
<evidence type="ECO:0000256" key="7">
    <source>
        <dbReference type="ARBA" id="ARBA00022794"/>
    </source>
</evidence>
<sequence length="310" mass="36098">MYNFAKTAAKDPYNFDINQKTTTGGTKKNDTGDKSKKLSNMEPKRLAIRFDPPMIIVEYLQPSSGKLYHHKMKLLKLKPDTPINHALEYLKKKHAMYFMNNKIPEKQLLELIGKIQKRLQISKPTANAKTGANTTAKTNVNTNANTNASIQRPTSSTRPLSSSTQASMSMSKTQSKLQKDIEDYGMSEEDLYNYAMKNYKGKQPVLEDDDEEEDEDEECYDENYEEENSEDEITEEQYRMLYQKMGYNQLNLNKMTNEELKKHKEIMESMYKKNSVKPGDKNFKYDVQKDFKPQGQNQWDMDDEEDYDIV</sequence>
<evidence type="ECO:0000313" key="12">
    <source>
        <dbReference type="EMBL" id="CAD8210262.1"/>
    </source>
</evidence>
<proteinExistence type="inferred from homology"/>
<comment type="subcellular location">
    <subcellularLocation>
        <location evidence="2">Cytoplasm</location>
        <location evidence="2">Cytoskeleton</location>
        <location evidence="2">Cilium basal body</location>
    </subcellularLocation>
    <subcellularLocation>
        <location evidence="1">Cytoplasm</location>
        <location evidence="1">Cytoskeleton</location>
        <location evidence="1">Microtubule organizing center</location>
        <location evidence="1">Centrosome</location>
        <location evidence="1">Centriole</location>
    </subcellularLocation>
    <subcellularLocation>
        <location evidence="3">Cytoplasm</location>
        <location evidence="3">Cytoskeleton</location>
        <location evidence="3">Spindle</location>
    </subcellularLocation>
</comment>
<feature type="region of interest" description="Disordered" evidence="11">
    <location>
        <begin position="15"/>
        <end position="39"/>
    </location>
</feature>
<feature type="region of interest" description="Disordered" evidence="11">
    <location>
        <begin position="271"/>
        <end position="310"/>
    </location>
</feature>
<dbReference type="EMBL" id="CAJJDP010000152">
    <property type="protein sequence ID" value="CAD8210262.1"/>
    <property type="molecule type" value="Genomic_DNA"/>
</dbReference>
<feature type="compositionally biased region" description="Acidic residues" evidence="11">
    <location>
        <begin position="300"/>
        <end position="310"/>
    </location>
</feature>
<feature type="compositionally biased region" description="Basic and acidic residues" evidence="11">
    <location>
        <begin position="27"/>
        <end position="36"/>
    </location>
</feature>
<gene>
    <name evidence="12" type="ORF">POCTA_138.1.T1500076</name>
</gene>
<dbReference type="GO" id="GO:0034454">
    <property type="term" value="P:microtubule anchoring at centrosome"/>
    <property type="evidence" value="ECO:0007669"/>
    <property type="project" value="TreeGrafter"/>
</dbReference>
<keyword evidence="9" id="KW-0206">Cytoskeleton</keyword>
<protein>
    <recommendedName>
        <fullName evidence="5">Centrosomal protein of 19 kDa</fullName>
    </recommendedName>
</protein>
<organism evidence="12 13">
    <name type="scientific">Paramecium octaurelia</name>
    <dbReference type="NCBI Taxonomy" id="43137"/>
    <lineage>
        <taxon>Eukaryota</taxon>
        <taxon>Sar</taxon>
        <taxon>Alveolata</taxon>
        <taxon>Ciliophora</taxon>
        <taxon>Intramacronucleata</taxon>
        <taxon>Oligohymenophorea</taxon>
        <taxon>Peniculida</taxon>
        <taxon>Parameciidae</taxon>
        <taxon>Paramecium</taxon>
    </lineage>
</organism>
<evidence type="ECO:0000313" key="13">
    <source>
        <dbReference type="Proteomes" id="UP000683925"/>
    </source>
</evidence>
<keyword evidence="10" id="KW-0966">Cell projection</keyword>
<keyword evidence="8" id="KW-0969">Cilium</keyword>
<dbReference type="GO" id="GO:0036064">
    <property type="term" value="C:ciliary basal body"/>
    <property type="evidence" value="ECO:0007669"/>
    <property type="project" value="TreeGrafter"/>
</dbReference>
<dbReference type="OrthoDB" id="2163581at2759"/>
<evidence type="ECO:0000256" key="3">
    <source>
        <dbReference type="ARBA" id="ARBA00004186"/>
    </source>
</evidence>
<reference evidence="12" key="1">
    <citation type="submission" date="2021-01" db="EMBL/GenBank/DDBJ databases">
        <authorList>
            <consortium name="Genoscope - CEA"/>
            <person name="William W."/>
        </authorList>
    </citation>
    <scope>NUCLEOTIDE SEQUENCE</scope>
</reference>
<evidence type="ECO:0000256" key="6">
    <source>
        <dbReference type="ARBA" id="ARBA00022490"/>
    </source>
</evidence>
<evidence type="ECO:0000256" key="11">
    <source>
        <dbReference type="SAM" id="MobiDB-lite"/>
    </source>
</evidence>
<feature type="compositionally biased region" description="Acidic residues" evidence="11">
    <location>
        <begin position="206"/>
        <end position="233"/>
    </location>
</feature>
<evidence type="ECO:0000256" key="8">
    <source>
        <dbReference type="ARBA" id="ARBA00023069"/>
    </source>
</evidence>
<dbReference type="PANTHER" id="PTHR31539">
    <property type="entry name" value="CENTROSOMAL PROTEIN OF 19K CEP19"/>
    <property type="match status" value="1"/>
</dbReference>
<dbReference type="InterPro" id="IPR029412">
    <property type="entry name" value="CEP19"/>
</dbReference>
<comment type="caution">
    <text evidence="12">The sequence shown here is derived from an EMBL/GenBank/DDBJ whole genome shotgun (WGS) entry which is preliminary data.</text>
</comment>
<keyword evidence="6" id="KW-0963">Cytoplasm</keyword>
<evidence type="ECO:0000256" key="5">
    <source>
        <dbReference type="ARBA" id="ARBA00022015"/>
    </source>
</evidence>
<keyword evidence="7" id="KW-0970">Cilium biogenesis/degradation</keyword>
<dbReference type="Proteomes" id="UP000683925">
    <property type="component" value="Unassembled WGS sequence"/>
</dbReference>
<evidence type="ECO:0000256" key="2">
    <source>
        <dbReference type="ARBA" id="ARBA00004120"/>
    </source>
</evidence>
<dbReference type="GO" id="GO:0005814">
    <property type="term" value="C:centriole"/>
    <property type="evidence" value="ECO:0007669"/>
    <property type="project" value="UniProtKB-SubCell"/>
</dbReference>
<feature type="region of interest" description="Disordered" evidence="11">
    <location>
        <begin position="202"/>
        <end position="233"/>
    </location>
</feature>
<dbReference type="PANTHER" id="PTHR31539:SF1">
    <property type="entry name" value="CENTROSOMAL PROTEIN OF 19 KDA"/>
    <property type="match status" value="1"/>
</dbReference>
<dbReference type="OMA" id="RMLYQKM"/>
<dbReference type="GO" id="GO:0097712">
    <property type="term" value="P:vesicle targeting, trans-Golgi to periciliary membrane compartment"/>
    <property type="evidence" value="ECO:0007669"/>
    <property type="project" value="TreeGrafter"/>
</dbReference>
<accession>A0A8S1YEJ4</accession>
<evidence type="ECO:0000256" key="4">
    <source>
        <dbReference type="ARBA" id="ARBA00009371"/>
    </source>
</evidence>
<dbReference type="GO" id="GO:0000922">
    <property type="term" value="C:spindle pole"/>
    <property type="evidence" value="ECO:0007669"/>
    <property type="project" value="TreeGrafter"/>
</dbReference>
<dbReference type="Pfam" id="PF14933">
    <property type="entry name" value="CEP19"/>
    <property type="match status" value="1"/>
</dbReference>
<dbReference type="AlphaFoldDB" id="A0A8S1YEJ4"/>